<organism evidence="1 2">
    <name type="scientific">Datura stramonium</name>
    <name type="common">Jimsonweed</name>
    <name type="synonym">Common thornapple</name>
    <dbReference type="NCBI Taxonomy" id="4076"/>
    <lineage>
        <taxon>Eukaryota</taxon>
        <taxon>Viridiplantae</taxon>
        <taxon>Streptophyta</taxon>
        <taxon>Embryophyta</taxon>
        <taxon>Tracheophyta</taxon>
        <taxon>Spermatophyta</taxon>
        <taxon>Magnoliopsida</taxon>
        <taxon>eudicotyledons</taxon>
        <taxon>Gunneridae</taxon>
        <taxon>Pentapetalae</taxon>
        <taxon>asterids</taxon>
        <taxon>lamiids</taxon>
        <taxon>Solanales</taxon>
        <taxon>Solanaceae</taxon>
        <taxon>Solanoideae</taxon>
        <taxon>Datureae</taxon>
        <taxon>Datura</taxon>
    </lineage>
</organism>
<proteinExistence type="predicted"/>
<dbReference type="Proteomes" id="UP000823775">
    <property type="component" value="Unassembled WGS sequence"/>
</dbReference>
<keyword evidence="2" id="KW-1185">Reference proteome</keyword>
<comment type="caution">
    <text evidence="1">The sequence shown here is derived from an EMBL/GenBank/DDBJ whole genome shotgun (WGS) entry which is preliminary data.</text>
</comment>
<reference evidence="1 2" key="1">
    <citation type="journal article" date="2021" name="BMC Genomics">
        <title>Datura genome reveals duplications of psychoactive alkaloid biosynthetic genes and high mutation rate following tissue culture.</title>
        <authorList>
            <person name="Rajewski A."/>
            <person name="Carter-House D."/>
            <person name="Stajich J."/>
            <person name="Litt A."/>
        </authorList>
    </citation>
    <scope>NUCLEOTIDE SEQUENCE [LARGE SCALE GENOMIC DNA]</scope>
    <source>
        <strain evidence="1">AR-01</strain>
    </source>
</reference>
<gene>
    <name evidence="1" type="ORF">HAX54_040426</name>
</gene>
<name>A0ABS8SK77_DATST</name>
<dbReference type="EMBL" id="JACEIK010000570">
    <property type="protein sequence ID" value="MCD7459246.1"/>
    <property type="molecule type" value="Genomic_DNA"/>
</dbReference>
<evidence type="ECO:0000313" key="2">
    <source>
        <dbReference type="Proteomes" id="UP000823775"/>
    </source>
</evidence>
<protein>
    <submittedName>
        <fullName evidence="1">Uncharacterized protein</fullName>
    </submittedName>
</protein>
<sequence>MAAKDDQYAWVACIIANAQPLSAAMKGDIHRQDLKSKARMWLDLVAAAQEIHENEPPRDEVLPTMDASHHGDPYWVPPIFSYHEAKIFLDKWVVTSP</sequence>
<accession>A0ABS8SK77</accession>
<evidence type="ECO:0000313" key="1">
    <source>
        <dbReference type="EMBL" id="MCD7459246.1"/>
    </source>
</evidence>